<dbReference type="InterPro" id="IPR001789">
    <property type="entry name" value="Sig_transdc_resp-reg_receiver"/>
</dbReference>
<dbReference type="InterPro" id="IPR011006">
    <property type="entry name" value="CheY-like_superfamily"/>
</dbReference>
<organism evidence="6 7">
    <name type="scientific">Pseudoalteromonas aliena SW19</name>
    <dbReference type="NCBI Taxonomy" id="1314866"/>
    <lineage>
        <taxon>Bacteria</taxon>
        <taxon>Pseudomonadati</taxon>
        <taxon>Pseudomonadota</taxon>
        <taxon>Gammaproteobacteria</taxon>
        <taxon>Alteromonadales</taxon>
        <taxon>Pseudoalteromonadaceae</taxon>
        <taxon>Pseudoalteromonas</taxon>
    </lineage>
</organism>
<dbReference type="SUPFAM" id="SSF55073">
    <property type="entry name" value="Nucleotide cyclase"/>
    <property type="match status" value="1"/>
</dbReference>
<dbReference type="Pfam" id="PF00990">
    <property type="entry name" value="GGDEF"/>
    <property type="match status" value="1"/>
</dbReference>
<dbReference type="PROSITE" id="PS50110">
    <property type="entry name" value="RESPONSE_REGULATORY"/>
    <property type="match status" value="2"/>
</dbReference>
<dbReference type="NCBIfam" id="TIGR00254">
    <property type="entry name" value="GGDEF"/>
    <property type="match status" value="1"/>
</dbReference>
<dbReference type="EMBL" id="AQGU01000022">
    <property type="protein sequence ID" value="MBE0358249.1"/>
    <property type="molecule type" value="Genomic_DNA"/>
</dbReference>
<proteinExistence type="predicted"/>
<dbReference type="PANTHER" id="PTHR45138">
    <property type="entry name" value="REGULATORY COMPONENTS OF SENSORY TRANSDUCTION SYSTEM"/>
    <property type="match status" value="1"/>
</dbReference>
<dbReference type="CDD" id="cd01949">
    <property type="entry name" value="GGDEF"/>
    <property type="match status" value="1"/>
</dbReference>
<dbReference type="InterPro" id="IPR029787">
    <property type="entry name" value="Nucleotide_cyclase"/>
</dbReference>
<dbReference type="SMART" id="SM00448">
    <property type="entry name" value="REC"/>
    <property type="match status" value="2"/>
</dbReference>
<evidence type="ECO:0000256" key="3">
    <source>
        <dbReference type="PROSITE-ProRule" id="PRU00169"/>
    </source>
</evidence>
<feature type="modified residue" description="4-aspartylphosphate" evidence="3">
    <location>
        <position position="174"/>
    </location>
</feature>
<dbReference type="SUPFAM" id="SSF52172">
    <property type="entry name" value="CheY-like"/>
    <property type="match status" value="2"/>
</dbReference>
<feature type="domain" description="Response regulatory" evidence="4">
    <location>
        <begin position="124"/>
        <end position="241"/>
    </location>
</feature>
<evidence type="ECO:0000256" key="2">
    <source>
        <dbReference type="ARBA" id="ARBA00034247"/>
    </source>
</evidence>
<feature type="modified residue" description="4-aspartylphosphate" evidence="3">
    <location>
        <position position="53"/>
    </location>
</feature>
<evidence type="ECO:0000313" key="6">
    <source>
        <dbReference type="EMBL" id="MBE0358249.1"/>
    </source>
</evidence>
<dbReference type="EC" id="2.7.7.65" evidence="1"/>
<protein>
    <recommendedName>
        <fullName evidence="1">diguanylate cyclase</fullName>
        <ecNumber evidence="1">2.7.7.65</ecNumber>
    </recommendedName>
</protein>
<evidence type="ECO:0000259" key="4">
    <source>
        <dbReference type="PROSITE" id="PS50110"/>
    </source>
</evidence>
<keyword evidence="7" id="KW-1185">Reference proteome</keyword>
<gene>
    <name evidence="6" type="ORF">PALI_a1494</name>
</gene>
<keyword evidence="3" id="KW-0597">Phosphoprotein</keyword>
<feature type="domain" description="Response regulatory" evidence="4">
    <location>
        <begin position="4"/>
        <end position="116"/>
    </location>
</feature>
<dbReference type="PROSITE" id="PS50887">
    <property type="entry name" value="GGDEF"/>
    <property type="match status" value="1"/>
</dbReference>
<evidence type="ECO:0000259" key="5">
    <source>
        <dbReference type="PROSITE" id="PS50887"/>
    </source>
</evidence>
<evidence type="ECO:0000256" key="1">
    <source>
        <dbReference type="ARBA" id="ARBA00012528"/>
    </source>
</evidence>
<dbReference type="SMART" id="SM00267">
    <property type="entry name" value="GGDEF"/>
    <property type="match status" value="1"/>
</dbReference>
<dbReference type="Gene3D" id="3.40.50.2300">
    <property type="match status" value="2"/>
</dbReference>
<sequence>MTRKLLIVEDTPTIARVQKHIALKAGYEVDIAESLAQTKELISKNNYFCAVVDYILPDAPSGEAVPCTVQAEIPTIVMTGNIDKKTRETVEKYPIIDYIIKENKQAYQYLEKQLLRLPRNEDIKVLVVDDSAPTRHYICSLLTRHKYQTLQAEDGKEALAMLEAAPDISVIITDNEMPNMNGDELCTEIRRLYNNDEKAIIGISGADSSDLSTLFLKNGANDYLHKPFNSEEFYCRLSQNVDMLTLIATIKKQANTDYLTKLPNRRYFFEEARKSLKKIELDEGNGALAMLDIDHFKAINDTYGHDIGDEVLKGLSICFSKYFKKYLVARLGGEEFAVYFADTDKQEALKRLEGFRYFIETNSQEFSKAKIKFTLSIGFSIGPVYQIDELLKQADLKLYDAKESGRNRVVS</sequence>
<dbReference type="RefSeq" id="WP_193154851.1">
    <property type="nucleotide sequence ID" value="NZ_AQGU01000022.1"/>
</dbReference>
<dbReference type="CDD" id="cd17544">
    <property type="entry name" value="REC_2_GGDEF"/>
    <property type="match status" value="1"/>
</dbReference>
<comment type="catalytic activity">
    <reaction evidence="2">
        <text>2 GTP = 3',3'-c-di-GMP + 2 diphosphate</text>
        <dbReference type="Rhea" id="RHEA:24898"/>
        <dbReference type="ChEBI" id="CHEBI:33019"/>
        <dbReference type="ChEBI" id="CHEBI:37565"/>
        <dbReference type="ChEBI" id="CHEBI:58805"/>
        <dbReference type="EC" id="2.7.7.65"/>
    </reaction>
</comment>
<feature type="domain" description="GGDEF" evidence="5">
    <location>
        <begin position="284"/>
        <end position="411"/>
    </location>
</feature>
<dbReference type="InterPro" id="IPR043128">
    <property type="entry name" value="Rev_trsase/Diguanyl_cyclase"/>
</dbReference>
<reference evidence="6 7" key="1">
    <citation type="submission" date="2015-06" db="EMBL/GenBank/DDBJ databases">
        <title>Genome sequence of Pseudoalteromonas aliena.</title>
        <authorList>
            <person name="Xie B.-B."/>
            <person name="Rong J.-C."/>
            <person name="Qin Q.-L."/>
            <person name="Zhang Y.-Z."/>
        </authorList>
    </citation>
    <scope>NUCLEOTIDE SEQUENCE [LARGE SCALE GENOMIC DNA]</scope>
    <source>
        <strain evidence="6 7">SW19</strain>
    </source>
</reference>
<dbReference type="InterPro" id="IPR050469">
    <property type="entry name" value="Diguanylate_Cyclase"/>
</dbReference>
<accession>A0ABR9DV54</accession>
<dbReference type="InterPro" id="IPR000160">
    <property type="entry name" value="GGDEF_dom"/>
</dbReference>
<comment type="caution">
    <text evidence="6">The sequence shown here is derived from an EMBL/GenBank/DDBJ whole genome shotgun (WGS) entry which is preliminary data.</text>
</comment>
<name>A0ABR9DV54_9GAMM</name>
<dbReference type="Proteomes" id="UP000648482">
    <property type="component" value="Unassembled WGS sequence"/>
</dbReference>
<evidence type="ECO:0000313" key="7">
    <source>
        <dbReference type="Proteomes" id="UP000648482"/>
    </source>
</evidence>
<dbReference type="PANTHER" id="PTHR45138:SF9">
    <property type="entry name" value="DIGUANYLATE CYCLASE DGCM-RELATED"/>
    <property type="match status" value="1"/>
</dbReference>
<dbReference type="Gene3D" id="3.30.70.270">
    <property type="match status" value="1"/>
</dbReference>
<dbReference type="Pfam" id="PF00072">
    <property type="entry name" value="Response_reg"/>
    <property type="match status" value="2"/>
</dbReference>